<feature type="region of interest" description="Disordered" evidence="1">
    <location>
        <begin position="1"/>
        <end position="26"/>
    </location>
</feature>
<reference evidence="2 3" key="1">
    <citation type="journal article" date="2017" name="Nat. Commun.">
        <title>In situ click chemistry generation of cyclooxygenase-2 inhibitors.</title>
        <authorList>
            <person name="Bhardwaj A."/>
            <person name="Kaur J."/>
            <person name="Wuest M."/>
            <person name="Wuest F."/>
        </authorList>
    </citation>
    <scope>NUCLEOTIDE SEQUENCE [LARGE SCALE GENOMIC DNA]</scope>
    <source>
        <strain evidence="2">S2_012_000_R3_94</strain>
    </source>
</reference>
<protein>
    <submittedName>
        <fullName evidence="2">Uncharacterized protein</fullName>
    </submittedName>
</protein>
<evidence type="ECO:0000313" key="2">
    <source>
        <dbReference type="EMBL" id="TKW62992.1"/>
    </source>
</evidence>
<gene>
    <name evidence="2" type="ORF">DI616_20060</name>
</gene>
<accession>A0A533HZL8</accession>
<dbReference type="Proteomes" id="UP000315344">
    <property type="component" value="Unassembled WGS sequence"/>
</dbReference>
<name>A0A533HZL8_PARDE</name>
<sequence>MNDESMEFRAAQDAAASQSGNAVRGGTARCHEGNWIHVRYEYTEGDPVTDATYVVQKPNNGRPGGEVLLEGVLSIGPNAPHDFVHVPLGDYSGEVEVFFIDDPTEPVAYIEEQPVEDEKGWFSRVVQGVLDGGEWIVEVAQGDFNEDMSTGQIVSNALVTAIPVVDQVADLRDLVANGKFLIWDKRYNEIGVWVGVLACLIGLVPSLGSLAKGAIKIIWRNAGEIGRALIYINKGLHLSGKKINGYRFIRKLADEVVAQVGFVNQKFGELLDQMAGYIGRWQARFGGGAELLQTIEELRGMSRVKLDEAAQEIADRIRKGLDEFLGPAFRAQVGQSIIVRRATAALRRMTGHASWQSTMTRPIDIEVLEAGARPLNRADGANLLRLNQLAERWCDDLIADPRTPASLKSLPRSVLLDSMKTFGARPALRTFAAGEKMTVYRVVGSEGQIPGGFWSRSIPPETEDAWRSRDAVLNEWNDGGAFVKSTIPPPDAVLVGQIGPQDLGAPGRKAPKPGYMLEGGGEQIWVPRHADGPATRVSEYYHTPWNEPVSATRSIVRAGQAGECDL</sequence>
<proteinExistence type="predicted"/>
<dbReference type="EMBL" id="VAFL01000042">
    <property type="protein sequence ID" value="TKW62992.1"/>
    <property type="molecule type" value="Genomic_DNA"/>
</dbReference>
<evidence type="ECO:0000313" key="3">
    <source>
        <dbReference type="Proteomes" id="UP000315344"/>
    </source>
</evidence>
<dbReference type="CDD" id="cd20746">
    <property type="entry name" value="FIX_Ntox15_NUC_DUF4112_RhsA-like"/>
    <property type="match status" value="1"/>
</dbReference>
<comment type="caution">
    <text evidence="2">The sequence shown here is derived from an EMBL/GenBank/DDBJ whole genome shotgun (WGS) entry which is preliminary data.</text>
</comment>
<evidence type="ECO:0000256" key="1">
    <source>
        <dbReference type="SAM" id="MobiDB-lite"/>
    </source>
</evidence>
<dbReference type="InterPro" id="IPR049802">
    <property type="entry name" value="RhsC-like_FIX"/>
</dbReference>
<organism evidence="2 3">
    <name type="scientific">Paracoccus denitrificans</name>
    <dbReference type="NCBI Taxonomy" id="266"/>
    <lineage>
        <taxon>Bacteria</taxon>
        <taxon>Pseudomonadati</taxon>
        <taxon>Pseudomonadota</taxon>
        <taxon>Alphaproteobacteria</taxon>
        <taxon>Rhodobacterales</taxon>
        <taxon>Paracoccaceae</taxon>
        <taxon>Paracoccus</taxon>
    </lineage>
</organism>
<dbReference type="AlphaFoldDB" id="A0A533HZL8"/>